<feature type="transmembrane region" description="Helical" evidence="1">
    <location>
        <begin position="201"/>
        <end position="221"/>
    </location>
</feature>
<keyword evidence="1" id="KW-0472">Membrane</keyword>
<dbReference type="Pfam" id="PF01569">
    <property type="entry name" value="PAP2"/>
    <property type="match status" value="1"/>
</dbReference>
<dbReference type="EMBL" id="BAAANE010000007">
    <property type="protein sequence ID" value="GAA1644247.1"/>
    <property type="molecule type" value="Genomic_DNA"/>
</dbReference>
<dbReference type="InterPro" id="IPR036938">
    <property type="entry name" value="PAP2/HPO_sf"/>
</dbReference>
<reference evidence="3 4" key="1">
    <citation type="journal article" date="2019" name="Int. J. Syst. Evol. Microbiol.">
        <title>The Global Catalogue of Microorganisms (GCM) 10K type strain sequencing project: providing services to taxonomists for standard genome sequencing and annotation.</title>
        <authorList>
            <consortium name="The Broad Institute Genomics Platform"/>
            <consortium name="The Broad Institute Genome Sequencing Center for Infectious Disease"/>
            <person name="Wu L."/>
            <person name="Ma J."/>
        </authorList>
    </citation>
    <scope>NUCLEOTIDE SEQUENCE [LARGE SCALE GENOMIC DNA]</scope>
    <source>
        <strain evidence="3 4">JCM 14306</strain>
    </source>
</reference>
<feature type="domain" description="Phosphatidic acid phosphatase type 2/haloperoxidase" evidence="2">
    <location>
        <begin position="101"/>
        <end position="216"/>
    </location>
</feature>
<dbReference type="InterPro" id="IPR000326">
    <property type="entry name" value="PAP2/HPO"/>
</dbReference>
<proteinExistence type="predicted"/>
<feature type="transmembrane region" description="Helical" evidence="1">
    <location>
        <begin position="103"/>
        <end position="123"/>
    </location>
</feature>
<accession>A0ABN2FGH9</accession>
<organism evidence="3 4">
    <name type="scientific">Kribbella alba</name>
    <dbReference type="NCBI Taxonomy" id="190197"/>
    <lineage>
        <taxon>Bacteria</taxon>
        <taxon>Bacillati</taxon>
        <taxon>Actinomycetota</taxon>
        <taxon>Actinomycetes</taxon>
        <taxon>Propionibacteriales</taxon>
        <taxon>Kribbellaceae</taxon>
        <taxon>Kribbella</taxon>
    </lineage>
</organism>
<feature type="transmembrane region" description="Helical" evidence="1">
    <location>
        <begin position="16"/>
        <end position="37"/>
    </location>
</feature>
<evidence type="ECO:0000313" key="3">
    <source>
        <dbReference type="EMBL" id="GAA1644247.1"/>
    </source>
</evidence>
<protein>
    <submittedName>
        <fullName evidence="3">Phosphatase PAP2 family protein</fullName>
    </submittedName>
</protein>
<feature type="transmembrane region" description="Helical" evidence="1">
    <location>
        <begin position="67"/>
        <end position="91"/>
    </location>
</feature>
<feature type="transmembrane region" description="Helical" evidence="1">
    <location>
        <begin position="143"/>
        <end position="166"/>
    </location>
</feature>
<comment type="caution">
    <text evidence="3">The sequence shown here is derived from an EMBL/GenBank/DDBJ whole genome shotgun (WGS) entry which is preliminary data.</text>
</comment>
<feature type="transmembrane region" description="Helical" evidence="1">
    <location>
        <begin position="173"/>
        <end position="195"/>
    </location>
</feature>
<dbReference type="Gene3D" id="1.20.144.10">
    <property type="entry name" value="Phosphatidic acid phosphatase type 2/haloperoxidase"/>
    <property type="match status" value="2"/>
</dbReference>
<dbReference type="PANTHER" id="PTHR14969:SF13">
    <property type="entry name" value="AT30094P"/>
    <property type="match status" value="1"/>
</dbReference>
<keyword evidence="4" id="KW-1185">Reference proteome</keyword>
<evidence type="ECO:0000313" key="4">
    <source>
        <dbReference type="Proteomes" id="UP001501319"/>
    </source>
</evidence>
<dbReference type="PANTHER" id="PTHR14969">
    <property type="entry name" value="SPHINGOSINE-1-PHOSPHATE PHOSPHOHYDROLASE"/>
    <property type="match status" value="1"/>
</dbReference>
<gene>
    <name evidence="3" type="ORF">GCM10009744_38520</name>
</gene>
<evidence type="ECO:0000259" key="2">
    <source>
        <dbReference type="SMART" id="SM00014"/>
    </source>
</evidence>
<dbReference type="SMART" id="SM00014">
    <property type="entry name" value="acidPPc"/>
    <property type="match status" value="1"/>
</dbReference>
<dbReference type="RefSeq" id="WP_344113060.1">
    <property type="nucleotide sequence ID" value="NZ_BAAANE010000007.1"/>
</dbReference>
<dbReference type="SUPFAM" id="SSF48317">
    <property type="entry name" value="Acid phosphatase/Vanadium-dependent haloperoxidase"/>
    <property type="match status" value="1"/>
</dbReference>
<name>A0ABN2FGH9_9ACTN</name>
<evidence type="ECO:0000256" key="1">
    <source>
        <dbReference type="SAM" id="Phobius"/>
    </source>
</evidence>
<keyword evidence="1" id="KW-0812">Transmembrane</keyword>
<dbReference type="CDD" id="cd03392">
    <property type="entry name" value="PAP2_like_2"/>
    <property type="match status" value="1"/>
</dbReference>
<keyword evidence="1" id="KW-1133">Transmembrane helix</keyword>
<sequence>MTLTHERSTRPLRHRYAVPVAGGIVTVAGTLGVIGLADAATESDGLAAFDPEFTSDAVSVRTTPLTAIAHLLTFLGDVPVLIVLMLIAAALLWRWTHTLRAPFLLLFAMAGSAALTYGIKALVERKRPGITFVLGPVDNGFAFPSGHTLNSTVFWGMVAGLVWAGLRSTPARIAVASAALLLSIGIGLSRVYLGYHWATDVLAGWTIAVTWLAVVVTIAYLTRRLPEPVQPAPAD</sequence>
<dbReference type="Proteomes" id="UP001501319">
    <property type="component" value="Unassembled WGS sequence"/>
</dbReference>